<feature type="compositionally biased region" description="Polar residues" evidence="1">
    <location>
        <begin position="557"/>
        <end position="570"/>
    </location>
</feature>
<evidence type="ECO:0000256" key="1">
    <source>
        <dbReference type="SAM" id="MobiDB-lite"/>
    </source>
</evidence>
<feature type="region of interest" description="Disordered" evidence="1">
    <location>
        <begin position="206"/>
        <end position="271"/>
    </location>
</feature>
<gene>
    <name evidence="3" type="ORF">LTR24_001073</name>
</gene>
<proteinExistence type="predicted"/>
<dbReference type="EMBL" id="JAVRRG010000007">
    <property type="protein sequence ID" value="KAK5100278.1"/>
    <property type="molecule type" value="Genomic_DNA"/>
</dbReference>
<feature type="domain" description="Clr5" evidence="2">
    <location>
        <begin position="275"/>
        <end position="327"/>
    </location>
</feature>
<feature type="region of interest" description="Disordered" evidence="1">
    <location>
        <begin position="479"/>
        <end position="505"/>
    </location>
</feature>
<comment type="caution">
    <text evidence="3">The sequence shown here is derived from an EMBL/GenBank/DDBJ whole genome shotgun (WGS) entry which is preliminary data.</text>
</comment>
<reference evidence="3 4" key="1">
    <citation type="submission" date="2023-08" db="EMBL/GenBank/DDBJ databases">
        <title>Black Yeasts Isolated from many extreme environments.</title>
        <authorList>
            <person name="Coleine C."/>
            <person name="Stajich J.E."/>
            <person name="Selbmann L."/>
        </authorList>
    </citation>
    <scope>NUCLEOTIDE SEQUENCE [LARGE SCALE GENOMIC DNA]</scope>
    <source>
        <strain evidence="3 4">CCFEE 5885</strain>
    </source>
</reference>
<dbReference type="PANTHER" id="PTHR38788:SF3">
    <property type="entry name" value="CLR5 DOMAIN-CONTAINING PROTEIN"/>
    <property type="match status" value="1"/>
</dbReference>
<organism evidence="3 4">
    <name type="scientific">Lithohypha guttulata</name>
    <dbReference type="NCBI Taxonomy" id="1690604"/>
    <lineage>
        <taxon>Eukaryota</taxon>
        <taxon>Fungi</taxon>
        <taxon>Dikarya</taxon>
        <taxon>Ascomycota</taxon>
        <taxon>Pezizomycotina</taxon>
        <taxon>Eurotiomycetes</taxon>
        <taxon>Chaetothyriomycetidae</taxon>
        <taxon>Chaetothyriales</taxon>
        <taxon>Trichomeriaceae</taxon>
        <taxon>Lithohypha</taxon>
    </lineage>
</organism>
<feature type="compositionally biased region" description="Polar residues" evidence="1">
    <location>
        <begin position="225"/>
        <end position="237"/>
    </location>
</feature>
<sequence length="596" mass="65714">MLRPQPHNAARALRLSATPNLFESPGGSAQEWLVFENFASTPSDSFWSQDEADLLEFEPLIFVQQGGVLGIGGPQPEHYQRTRRSQEGRPSLLSNSQTGCAKLTNGQTSQVPTTELPFSAAVIMYAPNPSLPNICDTYGFDDPVFADVPTSVESYGPGYYVETAQQRSGSTGDETWWSDYLVALPEVPTSAQPYLSDEAVPAIESNIQPRNDHPSGPSVAELRHSMSSGLGTETPSEARTPGPIGVRKSSAATDPGIHATIETPGTGRHTQSYSSAEWEGIKHIFARYYLGCLMRLDEVIPKLSREHNFHATEKAYKTHIRTWDFYKNIEKARRYHVDKFIVASKDYGPDDYRTVEALCGLLQFSQRSRLPLKTILPKDAYQTYTAAFAVTPLPLLSPNDVKAEAVKHKPLVASSSSSGSQHEDGRISLMRILCEPDPVRPVKRTTLAARRIPLMATEHSMPAPESPSLAIYQQQPELQSPNLDTSDDDETLAGSQCNDAPDADQEDVIARLSDSSDDLEELPEHAFNAIPHRADGAPRLLEHDGFDEVKEITEADFNTQARRTSANSTRADMASDGQLVSDIDLPSVRNNRLRRR</sequence>
<feature type="compositionally biased region" description="Basic and acidic residues" evidence="1">
    <location>
        <begin position="78"/>
        <end position="87"/>
    </location>
</feature>
<keyword evidence="4" id="KW-1185">Reference proteome</keyword>
<evidence type="ECO:0000313" key="4">
    <source>
        <dbReference type="Proteomes" id="UP001345013"/>
    </source>
</evidence>
<feature type="region of interest" description="Disordered" evidence="1">
    <location>
        <begin position="557"/>
        <end position="596"/>
    </location>
</feature>
<evidence type="ECO:0000313" key="3">
    <source>
        <dbReference type="EMBL" id="KAK5100278.1"/>
    </source>
</evidence>
<evidence type="ECO:0000259" key="2">
    <source>
        <dbReference type="Pfam" id="PF14420"/>
    </source>
</evidence>
<dbReference type="Proteomes" id="UP001345013">
    <property type="component" value="Unassembled WGS sequence"/>
</dbReference>
<protein>
    <recommendedName>
        <fullName evidence="2">Clr5 domain-containing protein</fullName>
    </recommendedName>
</protein>
<dbReference type="Pfam" id="PF14420">
    <property type="entry name" value="Clr5"/>
    <property type="match status" value="1"/>
</dbReference>
<accession>A0ABR0KM49</accession>
<dbReference type="InterPro" id="IPR025676">
    <property type="entry name" value="Clr5_dom"/>
</dbReference>
<dbReference type="PANTHER" id="PTHR38788">
    <property type="entry name" value="CLR5 DOMAIN-CONTAINING PROTEIN"/>
    <property type="match status" value="1"/>
</dbReference>
<name>A0ABR0KM49_9EURO</name>
<feature type="region of interest" description="Disordered" evidence="1">
    <location>
        <begin position="72"/>
        <end position="96"/>
    </location>
</feature>